<evidence type="ECO:0000259" key="1">
    <source>
        <dbReference type="Pfam" id="PF22636"/>
    </source>
</evidence>
<dbReference type="InterPro" id="IPR054485">
    <property type="entry name" value="FlK-like_dom"/>
</dbReference>
<dbReference type="InterPro" id="IPR025540">
    <property type="entry name" value="FlK"/>
</dbReference>
<dbReference type="Proteomes" id="UP000184016">
    <property type="component" value="Unassembled WGS sequence"/>
</dbReference>
<dbReference type="InterPro" id="IPR029069">
    <property type="entry name" value="HotDog_dom_sf"/>
</dbReference>
<keyword evidence="3" id="KW-1185">Reference proteome</keyword>
<feature type="domain" description="Fluoroacetyl-CoA-specific thioesterase-like" evidence="1">
    <location>
        <begin position="17"/>
        <end position="120"/>
    </location>
</feature>
<dbReference type="SUPFAM" id="SSF54637">
    <property type="entry name" value="Thioesterase/thiol ester dehydrase-isomerase"/>
    <property type="match status" value="1"/>
</dbReference>
<dbReference type="OrthoDB" id="6902891at2"/>
<dbReference type="STRING" id="1830138.SAMN05443507_10218"/>
<evidence type="ECO:0000313" key="2">
    <source>
        <dbReference type="EMBL" id="SHJ62734.1"/>
    </source>
</evidence>
<protein>
    <submittedName>
        <fullName evidence="2">Predicted thioesterase</fullName>
    </submittedName>
</protein>
<dbReference type="Gene3D" id="3.10.129.10">
    <property type="entry name" value="Hotdog Thioesterase"/>
    <property type="match status" value="1"/>
</dbReference>
<proteinExistence type="predicted"/>
<dbReference type="PANTHER" id="PTHR36934">
    <property type="entry name" value="BLR0278 PROTEIN"/>
    <property type="match status" value="1"/>
</dbReference>
<dbReference type="AlphaFoldDB" id="A0A1M6KV52"/>
<sequence>MKSGLYVGYQETLEFDVTEDMCPEFGGQRVHATLSTVSLVYYMEWVARRVILPFLEPHEEGIGAAVEVRHAAPAPVGTRVRLLAEVTECSQSKVICKVSAEHKLAQVGYGSVVQAILPREKILERIDAMRICSESH</sequence>
<dbReference type="Pfam" id="PF22636">
    <property type="entry name" value="FlK"/>
    <property type="match status" value="1"/>
</dbReference>
<accession>A0A1M6KV52</accession>
<name>A0A1M6KV52_9BACL</name>
<dbReference type="EMBL" id="FRAF01000002">
    <property type="protein sequence ID" value="SHJ62734.1"/>
    <property type="molecule type" value="Genomic_DNA"/>
</dbReference>
<dbReference type="PANTHER" id="PTHR36934:SF1">
    <property type="entry name" value="THIOESTERASE DOMAIN-CONTAINING PROTEIN"/>
    <property type="match status" value="1"/>
</dbReference>
<evidence type="ECO:0000313" key="3">
    <source>
        <dbReference type="Proteomes" id="UP000184016"/>
    </source>
</evidence>
<reference evidence="3" key="1">
    <citation type="submission" date="2016-11" db="EMBL/GenBank/DDBJ databases">
        <authorList>
            <person name="Varghese N."/>
            <person name="Submissions S."/>
        </authorList>
    </citation>
    <scope>NUCLEOTIDE SEQUENCE [LARGE SCALE GENOMIC DNA]</scope>
    <source>
        <strain evidence="3">USBA-503</strain>
    </source>
</reference>
<dbReference type="RefSeq" id="WP_072872787.1">
    <property type="nucleotide sequence ID" value="NZ_FRAF01000002.1"/>
</dbReference>
<organism evidence="2 3">
    <name type="scientific">Alicyclobacillus tolerans</name>
    <dbReference type="NCBI Taxonomy" id="90970"/>
    <lineage>
        <taxon>Bacteria</taxon>
        <taxon>Bacillati</taxon>
        <taxon>Bacillota</taxon>
        <taxon>Bacilli</taxon>
        <taxon>Bacillales</taxon>
        <taxon>Alicyclobacillaceae</taxon>
        <taxon>Alicyclobacillus</taxon>
    </lineage>
</organism>
<gene>
    <name evidence="2" type="ORF">SAMN05443507_10218</name>
</gene>